<feature type="compositionally biased region" description="Low complexity" evidence="2">
    <location>
        <begin position="318"/>
        <end position="328"/>
    </location>
</feature>
<accession>A0ABR1DXE8</accession>
<proteinExistence type="predicted"/>
<feature type="compositionally biased region" description="Basic and acidic residues" evidence="2">
    <location>
        <begin position="643"/>
        <end position="655"/>
    </location>
</feature>
<organism evidence="4 5">
    <name type="scientific">Necator americanus</name>
    <name type="common">Human hookworm</name>
    <dbReference type="NCBI Taxonomy" id="51031"/>
    <lineage>
        <taxon>Eukaryota</taxon>
        <taxon>Metazoa</taxon>
        <taxon>Ecdysozoa</taxon>
        <taxon>Nematoda</taxon>
        <taxon>Chromadorea</taxon>
        <taxon>Rhabditida</taxon>
        <taxon>Rhabditina</taxon>
        <taxon>Rhabditomorpha</taxon>
        <taxon>Strongyloidea</taxon>
        <taxon>Ancylostomatidae</taxon>
        <taxon>Bunostominae</taxon>
        <taxon>Necator</taxon>
    </lineage>
</organism>
<evidence type="ECO:0000313" key="4">
    <source>
        <dbReference type="EMBL" id="KAK6755102.1"/>
    </source>
</evidence>
<sequence>MELDVQLSSSTSAALRSLEVVGKPTDAGRIGASAKNSPHVSSSSESSVHAARRKRQDTRRSSSNSASSSKRAAGVQVEDDNKSTASQKRRRKSRQLPHEGQEYAGSSLFTMPSSSTRARHLTSRRYSPSPDSRPGAKLKNLMTKLKVKETSGRKRSDFSLARLSKEYDLSSSIILGSLQCDPVNFDFRVETEDTGIAIAPEHPRIVVPISLTNVQPASSTTPNSNHPCKTFKESAVKEEALSVKSSDDEGDDVDDEPTEPVVRMADIGAAPFTPTPMLPLPAPLTAKPMRRFKPSAPVIKLPRRRTFDFANRVDVSERSSLTSTSSADDTSKTREVRRRRRTVDDLESTDSSFSVVPTPEEHLPIPLKRRKRRTVVTVIENVHTPLAESVSLEQSCSQLDVASKENKSENSTSQSTSVETRRKSRHISREKRRNSNGRQDESSSKNEELVAKRPRRLSAGKTINFLADANVVKTRGSSVGTRSKAKPVAVAEMLCSNSEDASNRSKESDSTETCEVVPPRPAPNVSKDMLPNEVKPDLPQVLDEPKRTEKDSQESPEHNAGSGLSANATLITEDRAKEGKNILCESKSTASEEKFKPHSVHLKTTEDGKARILAGSAEGSSSLCSSRKSSSLLNIRRSSRNHTLTEKMRDLEHQGKHSGSSTPTTSRPVDPNSALGILQRVSRFSRPIRSPSPQPLQTVLPRSRRRNLGSTDQQQSQTSNVEQPPHSDENASLECEDRNSDQPFVLDKTTGTVAKGTEIEVTLSSCDSTKPGTLDEKESATPSSPACSKVTSANEEVELPTPAGRSSRLVKPCFRFANEDFVSPLRKRRGSKSAAVEITTGKGKDTLTVDSPQTDTIESPNDEPKPSNVVDATHRPVDHSLNAAPLKTSPKPATFGIPVHTMETRRRSIGKKARPIKIKLRLGNFPRVIAVNPGNETKTDVSETPKPAVSEPPVIKKPAKKYNSPWSRYIPSVKPVLGNIYYSDGTVEKLGVSVNAVMDRLLAEVCQDGITRHSAIVNKREKRKRNIEKARERVARLKEEKTAREAQGWVTKQAKNTYPSPIEGSPDSNELAPRVRGNILQKDFLYPSLKRGTKAEKRKNDELRRARSRRVMSQLAGSALEEKDILHTGRRGSAPSKDDPANVGRLREPSPFDPEKQERLRLDAEERERQKRLTMPISFNTFLSSKTSVLVAQPLLQPQRVNDRAAVADHFYRELLCENTSTGEPVEDSWTEFDMDIEDCLDVTTIEAVHIPKFDDYVAPPELDETAEPVAAKVEQMLLRPSLYAEEDGIAYLYERALEQPELRRNLLSMAIDCISALHVARLSACGREAAVIVYNTVTHQASKMRDVICMFNKDREEAVFWMHRYLIEMLPVELLASYLFLLRHTRLLNCQVKSIVRSTQNECTPWPEVTRIIGRYVEENVVEPDAADLDRTIAPASHSDVIFVLVAPNISVGDFSVRDRFHDPVFKWLRDIGHPASSIVRIKIDETYSTAISEMVYSAVNLISRVVTKTVREHRQKRVVLVGWGTTCCFNHMVLSSVPGVSAVIDLAFPVLSLDGPRGEPDDDILLTYCPSLFVVGSQACDYHPGAMKMMRSSMIMPSGLVVIGHANNNLLVSCATLSRLRITQRVISRCIVEQISDFLGMEWTKRERSRLVPMTLNDTFKVDLMQLKIDEKAAQASRKPKDDSLIRKKKLSGTPLQSPVPREASPSPLPISQLESVRSNFQTLLKKAGTEERLLSSAFKEPRLPVKPTSRMTSPVPRTDSPNLLDPASISLI</sequence>
<feature type="compositionally biased region" description="Basic residues" evidence="2">
    <location>
        <begin position="422"/>
        <end position="435"/>
    </location>
</feature>
<feature type="region of interest" description="Disordered" evidence="2">
    <location>
        <begin position="1675"/>
        <end position="1713"/>
    </location>
</feature>
<feature type="region of interest" description="Disordered" evidence="2">
    <location>
        <begin position="1738"/>
        <end position="1775"/>
    </location>
</feature>
<feature type="compositionally biased region" description="Polar residues" evidence="2">
    <location>
        <begin position="762"/>
        <end position="771"/>
    </location>
</feature>
<feature type="coiled-coil region" evidence="1">
    <location>
        <begin position="1020"/>
        <end position="1047"/>
    </location>
</feature>
<feature type="region of interest" description="Disordered" evidence="2">
    <location>
        <begin position="315"/>
        <end position="360"/>
    </location>
</feature>
<feature type="compositionally biased region" description="Basic and acidic residues" evidence="2">
    <location>
        <begin position="438"/>
        <end position="451"/>
    </location>
</feature>
<feature type="compositionally biased region" description="Basic and acidic residues" evidence="2">
    <location>
        <begin position="543"/>
        <end position="557"/>
    </location>
</feature>
<dbReference type="PANTHER" id="PTHR13136">
    <property type="entry name" value="TESTIS DEVELOPMENT PROTEIN PRTD"/>
    <property type="match status" value="1"/>
</dbReference>
<dbReference type="InterPro" id="IPR056519">
    <property type="entry name" value="KANSL3_1st"/>
</dbReference>
<feature type="compositionally biased region" description="Basic and acidic residues" evidence="2">
    <location>
        <begin position="1136"/>
        <end position="1162"/>
    </location>
</feature>
<feature type="compositionally biased region" description="Polar residues" evidence="2">
    <location>
        <begin position="708"/>
        <end position="722"/>
    </location>
</feature>
<keyword evidence="1" id="KW-0175">Coiled coil</keyword>
<feature type="region of interest" description="Disordered" evidence="2">
    <location>
        <begin position="1090"/>
        <end position="1162"/>
    </location>
</feature>
<name>A0ABR1DXE8_NECAM</name>
<evidence type="ECO:0000259" key="3">
    <source>
        <dbReference type="Pfam" id="PF23154"/>
    </source>
</evidence>
<comment type="caution">
    <text evidence="4">The sequence shown here is derived from an EMBL/GenBank/DDBJ whole genome shotgun (WGS) entry which is preliminary data.</text>
</comment>
<feature type="compositionally biased region" description="Low complexity" evidence="2">
    <location>
        <begin position="61"/>
        <end position="73"/>
    </location>
</feature>
<feature type="region of interest" description="Disordered" evidence="2">
    <location>
        <begin position="401"/>
        <end position="455"/>
    </location>
</feature>
<dbReference type="InterPro" id="IPR026555">
    <property type="entry name" value="NSL3/Tex30"/>
</dbReference>
<feature type="region of interest" description="Disordered" evidence="2">
    <location>
        <begin position="1"/>
        <end position="137"/>
    </location>
</feature>
<feature type="region of interest" description="Disordered" evidence="2">
    <location>
        <begin position="831"/>
        <end position="868"/>
    </location>
</feature>
<evidence type="ECO:0000256" key="2">
    <source>
        <dbReference type="SAM" id="MobiDB-lite"/>
    </source>
</evidence>
<feature type="compositionally biased region" description="Basic and acidic residues" evidence="2">
    <location>
        <begin position="1093"/>
        <end position="1105"/>
    </location>
</feature>
<reference evidence="4 5" key="1">
    <citation type="submission" date="2023-08" db="EMBL/GenBank/DDBJ databases">
        <title>A Necator americanus chromosomal reference genome.</title>
        <authorList>
            <person name="Ilik V."/>
            <person name="Petrzelkova K.J."/>
            <person name="Pardy F."/>
            <person name="Fuh T."/>
            <person name="Niatou-Singa F.S."/>
            <person name="Gouil Q."/>
            <person name="Baker L."/>
            <person name="Ritchie M.E."/>
            <person name="Jex A.R."/>
            <person name="Gazzola D."/>
            <person name="Li H."/>
            <person name="Toshio Fujiwara R."/>
            <person name="Zhan B."/>
            <person name="Aroian R.V."/>
            <person name="Pafco B."/>
            <person name="Schwarz E.M."/>
        </authorList>
    </citation>
    <scope>NUCLEOTIDE SEQUENCE [LARGE SCALE GENOMIC DNA]</scope>
    <source>
        <strain evidence="4 5">Aroian</strain>
        <tissue evidence="4">Whole animal</tissue>
    </source>
</reference>
<feature type="compositionally biased region" description="Low complexity" evidence="2">
    <location>
        <begin position="613"/>
        <end position="636"/>
    </location>
</feature>
<feature type="region of interest" description="Disordered" evidence="2">
    <location>
        <begin position="237"/>
        <end position="258"/>
    </location>
</feature>
<dbReference type="Proteomes" id="UP001303046">
    <property type="component" value="Unassembled WGS sequence"/>
</dbReference>
<feature type="compositionally biased region" description="Polar residues" evidence="2">
    <location>
        <begin position="848"/>
        <end position="859"/>
    </location>
</feature>
<feature type="compositionally biased region" description="Polar residues" evidence="2">
    <location>
        <begin position="409"/>
        <end position="418"/>
    </location>
</feature>
<feature type="compositionally biased region" description="Basic and acidic residues" evidence="2">
    <location>
        <begin position="1675"/>
        <end position="1688"/>
    </location>
</feature>
<feature type="compositionally biased region" description="Polar residues" evidence="2">
    <location>
        <begin position="107"/>
        <end position="116"/>
    </location>
</feature>
<dbReference type="PANTHER" id="PTHR13136:SF16">
    <property type="entry name" value="KAT8 REGULATORY NSL COMPLEX SUBUNIT 3"/>
    <property type="match status" value="1"/>
</dbReference>
<gene>
    <name evidence="4" type="primary">Necator_chrV.g18633</name>
    <name evidence="4" type="ORF">RB195_013842</name>
</gene>
<dbReference type="Pfam" id="PF23154">
    <property type="entry name" value="KANSL3_1st"/>
    <property type="match status" value="1"/>
</dbReference>
<protein>
    <recommendedName>
        <fullName evidence="3">KANSL3 helical domain-containing protein</fullName>
    </recommendedName>
</protein>
<feature type="compositionally biased region" description="Polar residues" evidence="2">
    <location>
        <begin position="780"/>
        <end position="794"/>
    </location>
</feature>
<feature type="compositionally biased region" description="Acidic residues" evidence="2">
    <location>
        <begin position="248"/>
        <end position="258"/>
    </location>
</feature>
<feature type="compositionally biased region" description="Low complexity" evidence="2">
    <location>
        <begin position="7"/>
        <end position="18"/>
    </location>
</feature>
<feature type="region of interest" description="Disordered" evidence="2">
    <location>
        <begin position="496"/>
        <end position="804"/>
    </location>
</feature>
<evidence type="ECO:0000256" key="1">
    <source>
        <dbReference type="SAM" id="Coils"/>
    </source>
</evidence>
<feature type="compositionally biased region" description="Basic and acidic residues" evidence="2">
    <location>
        <begin position="725"/>
        <end position="740"/>
    </location>
</feature>
<feature type="compositionally biased region" description="Low complexity" evidence="2">
    <location>
        <begin position="37"/>
        <end position="49"/>
    </location>
</feature>
<feature type="compositionally biased region" description="Basic and acidic residues" evidence="2">
    <location>
        <begin position="237"/>
        <end position="247"/>
    </location>
</feature>
<feature type="compositionally biased region" description="Low complexity" evidence="2">
    <location>
        <begin position="680"/>
        <end position="691"/>
    </location>
</feature>
<feature type="compositionally biased region" description="Low complexity" evidence="2">
    <location>
        <begin position="124"/>
        <end position="133"/>
    </location>
</feature>
<keyword evidence="5" id="KW-1185">Reference proteome</keyword>
<evidence type="ECO:0000313" key="5">
    <source>
        <dbReference type="Proteomes" id="UP001303046"/>
    </source>
</evidence>
<dbReference type="EMBL" id="JAVFWL010000005">
    <property type="protein sequence ID" value="KAK6755102.1"/>
    <property type="molecule type" value="Genomic_DNA"/>
</dbReference>
<feature type="compositionally biased region" description="Polar residues" evidence="2">
    <location>
        <begin position="657"/>
        <end position="667"/>
    </location>
</feature>
<feature type="domain" description="KANSL3 helical" evidence="3">
    <location>
        <begin position="1262"/>
        <end position="1424"/>
    </location>
</feature>